<dbReference type="PANTHER" id="PTHR33910">
    <property type="entry name" value="PROTEIN TRANSLOCASE SUBUNIT SECE"/>
    <property type="match status" value="1"/>
</dbReference>
<feature type="transmembrane region" description="Helical" evidence="9">
    <location>
        <begin position="88"/>
        <end position="109"/>
    </location>
</feature>
<evidence type="ECO:0000313" key="10">
    <source>
        <dbReference type="EMBL" id="RUO18019.1"/>
    </source>
</evidence>
<comment type="similarity">
    <text evidence="9">Belongs to the SecE/SEC61-gamma family.</text>
</comment>
<keyword evidence="2 9" id="KW-0813">Transport</keyword>
<dbReference type="Proteomes" id="UP000288212">
    <property type="component" value="Unassembled WGS sequence"/>
</dbReference>
<comment type="subcellular location">
    <subcellularLocation>
        <location evidence="1">Membrane</location>
    </subcellularLocation>
</comment>
<evidence type="ECO:0000256" key="4">
    <source>
        <dbReference type="ARBA" id="ARBA00022692"/>
    </source>
</evidence>
<proteinExistence type="inferred from homology"/>
<comment type="function">
    <text evidence="9">Essential subunit of the Sec protein translocation channel SecYEG. Clamps together the 2 halves of SecY. May contact the channel plug during translocation.</text>
</comment>
<keyword evidence="5 9" id="KW-0653">Protein transport</keyword>
<dbReference type="EMBL" id="PIPI01000014">
    <property type="protein sequence ID" value="RUO18019.1"/>
    <property type="molecule type" value="Genomic_DNA"/>
</dbReference>
<evidence type="ECO:0000313" key="11">
    <source>
        <dbReference type="Proteomes" id="UP000288212"/>
    </source>
</evidence>
<dbReference type="PANTHER" id="PTHR33910:SF1">
    <property type="entry name" value="PROTEIN TRANSLOCASE SUBUNIT SECE"/>
    <property type="match status" value="1"/>
</dbReference>
<dbReference type="RefSeq" id="WP_126794711.1">
    <property type="nucleotide sequence ID" value="NZ_PIPI01000014.1"/>
</dbReference>
<dbReference type="NCBIfam" id="NF004372">
    <property type="entry name" value="PRK05740.1-2"/>
    <property type="match status" value="1"/>
</dbReference>
<dbReference type="NCBIfam" id="TIGR00964">
    <property type="entry name" value="secE_bact"/>
    <property type="match status" value="1"/>
</dbReference>
<dbReference type="PROSITE" id="PS01067">
    <property type="entry name" value="SECE_SEC61G"/>
    <property type="match status" value="1"/>
</dbReference>
<dbReference type="GO" id="GO:0043952">
    <property type="term" value="P:protein transport by the Sec complex"/>
    <property type="evidence" value="ECO:0007669"/>
    <property type="project" value="UniProtKB-UniRule"/>
</dbReference>
<comment type="subunit">
    <text evidence="9">Component of the Sec protein translocase complex. Heterotrimer consisting of SecY, SecE and SecG subunits. The heterotrimers can form oligomers, although 1 heterotrimer is thought to be able to translocate proteins. Interacts with the ribosome. Interacts with SecDF, and other proteins may be involved. Interacts with SecA.</text>
</comment>
<dbReference type="GO" id="GO:0065002">
    <property type="term" value="P:intracellular protein transmembrane transport"/>
    <property type="evidence" value="ECO:0007669"/>
    <property type="project" value="UniProtKB-UniRule"/>
</dbReference>
<comment type="caution">
    <text evidence="9">Lacks conserved residue(s) required for the propagation of feature annotation.</text>
</comment>
<evidence type="ECO:0000256" key="6">
    <source>
        <dbReference type="ARBA" id="ARBA00022989"/>
    </source>
</evidence>
<dbReference type="Gene3D" id="1.20.5.1030">
    <property type="entry name" value="Preprotein translocase secy subunit"/>
    <property type="match status" value="1"/>
</dbReference>
<dbReference type="PRINTS" id="PR01650">
    <property type="entry name" value="SECETRNLCASE"/>
</dbReference>
<evidence type="ECO:0000256" key="7">
    <source>
        <dbReference type="ARBA" id="ARBA00023010"/>
    </source>
</evidence>
<dbReference type="GO" id="GO:0009306">
    <property type="term" value="P:protein secretion"/>
    <property type="evidence" value="ECO:0007669"/>
    <property type="project" value="UniProtKB-UniRule"/>
</dbReference>
<dbReference type="InterPro" id="IPR001901">
    <property type="entry name" value="Translocase_SecE/Sec61-g"/>
</dbReference>
<dbReference type="AlphaFoldDB" id="A0A432VPD7"/>
<keyword evidence="3 9" id="KW-1003">Cell membrane</keyword>
<comment type="caution">
    <text evidence="10">The sequence shown here is derived from an EMBL/GenBank/DDBJ whole genome shotgun (WGS) entry which is preliminary data.</text>
</comment>
<evidence type="ECO:0000256" key="2">
    <source>
        <dbReference type="ARBA" id="ARBA00022448"/>
    </source>
</evidence>
<feature type="transmembrane region" description="Helical" evidence="9">
    <location>
        <begin position="14"/>
        <end position="34"/>
    </location>
</feature>
<evidence type="ECO:0000256" key="8">
    <source>
        <dbReference type="ARBA" id="ARBA00023136"/>
    </source>
</evidence>
<dbReference type="GO" id="GO:0005886">
    <property type="term" value="C:plasma membrane"/>
    <property type="evidence" value="ECO:0007669"/>
    <property type="project" value="UniProtKB-UniRule"/>
</dbReference>
<keyword evidence="8 9" id="KW-0472">Membrane</keyword>
<keyword evidence="6 9" id="KW-1133">Transmembrane helix</keyword>
<keyword evidence="4 9" id="KW-0812">Transmembrane</keyword>
<gene>
    <name evidence="9" type="primary">secE</name>
    <name evidence="10" type="ORF">CWE06_12210</name>
</gene>
<keyword evidence="11" id="KW-1185">Reference proteome</keyword>
<keyword evidence="7 9" id="KW-0811">Translocation</keyword>
<accession>A0A432VPD7</accession>
<dbReference type="InterPro" id="IPR005807">
    <property type="entry name" value="SecE_bac"/>
</dbReference>
<evidence type="ECO:0000256" key="9">
    <source>
        <dbReference type="HAMAP-Rule" id="MF_00422"/>
    </source>
</evidence>
<feature type="transmembrane region" description="Helical" evidence="9">
    <location>
        <begin position="40"/>
        <end position="58"/>
    </location>
</feature>
<dbReference type="GO" id="GO:0006605">
    <property type="term" value="P:protein targeting"/>
    <property type="evidence" value="ECO:0007669"/>
    <property type="project" value="UniProtKB-UniRule"/>
</dbReference>
<protein>
    <recommendedName>
        <fullName evidence="9">Protein translocase subunit SecE</fullName>
    </recommendedName>
</protein>
<evidence type="ECO:0000256" key="3">
    <source>
        <dbReference type="ARBA" id="ARBA00022475"/>
    </source>
</evidence>
<sequence>MSVNTENQTNSLDLVKWVAVAALLSAAVIGNYIFDDLSVVLRALGVVVLVVVAGLVAAQTNKGKTFLGFAKESRTEVRKVVWPTRKEASQTTLIVIVATVIVALILWGLDGIFVRVVGLATGIRI</sequence>
<evidence type="ECO:0000256" key="5">
    <source>
        <dbReference type="ARBA" id="ARBA00022927"/>
    </source>
</evidence>
<dbReference type="InterPro" id="IPR038379">
    <property type="entry name" value="SecE_sf"/>
</dbReference>
<dbReference type="GO" id="GO:0008320">
    <property type="term" value="F:protein transmembrane transporter activity"/>
    <property type="evidence" value="ECO:0007669"/>
    <property type="project" value="UniProtKB-UniRule"/>
</dbReference>
<evidence type="ECO:0000256" key="1">
    <source>
        <dbReference type="ARBA" id="ARBA00004370"/>
    </source>
</evidence>
<dbReference type="OrthoDB" id="9806365at2"/>
<dbReference type="Pfam" id="PF00584">
    <property type="entry name" value="SecE"/>
    <property type="match status" value="1"/>
</dbReference>
<reference evidence="10 11" key="1">
    <citation type="journal article" date="2011" name="Front. Microbiol.">
        <title>Genomic signatures of strain selection and enhancement in Bacillus atrophaeus var. globigii, a historical biowarfare simulant.</title>
        <authorList>
            <person name="Gibbons H.S."/>
            <person name="Broomall S.M."/>
            <person name="McNew L.A."/>
            <person name="Daligault H."/>
            <person name="Chapman C."/>
            <person name="Bruce D."/>
            <person name="Karavis M."/>
            <person name="Krepps M."/>
            <person name="McGregor P.A."/>
            <person name="Hong C."/>
            <person name="Park K.H."/>
            <person name="Akmal A."/>
            <person name="Feldman A."/>
            <person name="Lin J.S."/>
            <person name="Chang W.E."/>
            <person name="Higgs B.W."/>
            <person name="Demirev P."/>
            <person name="Lindquist J."/>
            <person name="Liem A."/>
            <person name="Fochler E."/>
            <person name="Read T.D."/>
            <person name="Tapia R."/>
            <person name="Johnson S."/>
            <person name="Bishop-Lilly K.A."/>
            <person name="Detter C."/>
            <person name="Han C."/>
            <person name="Sozhamannan S."/>
            <person name="Rosenzweig C.N."/>
            <person name="Skowronski E.W."/>
        </authorList>
    </citation>
    <scope>NUCLEOTIDE SEQUENCE [LARGE SCALE GENOMIC DNA]</scope>
    <source>
        <strain evidence="10 11">AK5</strain>
    </source>
</reference>
<organism evidence="10 11">
    <name type="scientific">Aliidiomarina haloalkalitolerans</name>
    <dbReference type="NCBI Taxonomy" id="859059"/>
    <lineage>
        <taxon>Bacteria</taxon>
        <taxon>Pseudomonadati</taxon>
        <taxon>Pseudomonadota</taxon>
        <taxon>Gammaproteobacteria</taxon>
        <taxon>Alteromonadales</taxon>
        <taxon>Idiomarinaceae</taxon>
        <taxon>Aliidiomarina</taxon>
    </lineage>
</organism>
<name>A0A432VPD7_9GAMM</name>
<dbReference type="HAMAP" id="MF_00422">
    <property type="entry name" value="SecE"/>
    <property type="match status" value="1"/>
</dbReference>